<dbReference type="RefSeq" id="WP_180285409.1">
    <property type="nucleotide sequence ID" value="NZ_JABFDB010000028.1"/>
</dbReference>
<dbReference type="EMBL" id="JABFDB010000028">
    <property type="protein sequence ID" value="NYZ23639.1"/>
    <property type="molecule type" value="Genomic_DNA"/>
</dbReference>
<dbReference type="PANTHER" id="PTHR43191:SF2">
    <property type="entry name" value="RRNA METHYLTRANSFERASE 3, MITOCHONDRIAL"/>
    <property type="match status" value="1"/>
</dbReference>
<evidence type="ECO:0000313" key="5">
    <source>
        <dbReference type="Proteomes" id="UP000584642"/>
    </source>
</evidence>
<dbReference type="GO" id="GO:0008168">
    <property type="term" value="F:methyltransferase activity"/>
    <property type="evidence" value="ECO:0007669"/>
    <property type="project" value="UniProtKB-KW"/>
</dbReference>
<evidence type="ECO:0000256" key="2">
    <source>
        <dbReference type="ARBA" id="ARBA00022679"/>
    </source>
</evidence>
<dbReference type="InterPro" id="IPR029064">
    <property type="entry name" value="Ribosomal_eL30-like_sf"/>
</dbReference>
<dbReference type="Pfam" id="PF00588">
    <property type="entry name" value="SpoU_methylase"/>
    <property type="match status" value="1"/>
</dbReference>
<evidence type="ECO:0000313" key="4">
    <source>
        <dbReference type="EMBL" id="NYZ23639.1"/>
    </source>
</evidence>
<dbReference type="Proteomes" id="UP000584642">
    <property type="component" value="Unassembled WGS sequence"/>
</dbReference>
<comment type="caution">
    <text evidence="4">The sequence shown here is derived from an EMBL/GenBank/DDBJ whole genome shotgun (WGS) entry which is preliminary data.</text>
</comment>
<feature type="domain" description="tRNA/rRNA methyltransferase SpoU type" evidence="3">
    <location>
        <begin position="121"/>
        <end position="247"/>
    </location>
</feature>
<keyword evidence="2" id="KW-0808">Transferase</keyword>
<evidence type="ECO:0000259" key="3">
    <source>
        <dbReference type="Pfam" id="PF00588"/>
    </source>
</evidence>
<dbReference type="InterPro" id="IPR001537">
    <property type="entry name" value="SpoU_MeTrfase"/>
</dbReference>
<reference evidence="4 5" key="1">
    <citation type="submission" date="2020-05" db="EMBL/GenBank/DDBJ databases">
        <title>Azospirillum oleiclasticum sp. nov, a nitrogen-fixing and heavy crude oil-emulsifying bacterium isolated from the crude oil of Yumen Oilfield.</title>
        <authorList>
            <person name="Wu D."/>
            <person name="Cai M."/>
            <person name="Zhang X."/>
        </authorList>
    </citation>
    <scope>NUCLEOTIDE SEQUENCE [LARGE SCALE GENOMIC DNA]</scope>
    <source>
        <strain evidence="4 5">ROY-1-1-2</strain>
    </source>
</reference>
<dbReference type="SUPFAM" id="SSF55315">
    <property type="entry name" value="L30e-like"/>
    <property type="match status" value="1"/>
</dbReference>
<keyword evidence="1 4" id="KW-0489">Methyltransferase</keyword>
<dbReference type="GO" id="GO:0032259">
    <property type="term" value="P:methylation"/>
    <property type="evidence" value="ECO:0007669"/>
    <property type="project" value="UniProtKB-KW"/>
</dbReference>
<dbReference type="InterPro" id="IPR051259">
    <property type="entry name" value="rRNA_Methyltransferase"/>
</dbReference>
<keyword evidence="5" id="KW-1185">Reference proteome</keyword>
<proteinExistence type="predicted"/>
<sequence length="256" mass="27094">MSRDRLRTLESPQNPQFKLWEAVLDGRGIRKHGHFLLSGRKTVPEALAAHPGRFVAALSVGADALAALTLPPGVAPYLLAKPLFERLDVAGTGFPLLVGTVPEMPALDPSQPPQGLELVCALGDPNNLGAALRSAAAFGARRVVLMAEAAHPFHPRCLRAAANAPFALTLLRGPSWAELGGIAGPVLALDGGGEDLTRFDWPRDLRLVLGEEGQGLPDGLPLRRLAVPTTGAVESLNATVAASLALFAHFTRWRPY</sequence>
<dbReference type="SUPFAM" id="SSF75217">
    <property type="entry name" value="alpha/beta knot"/>
    <property type="match status" value="1"/>
</dbReference>
<dbReference type="InterPro" id="IPR029028">
    <property type="entry name" value="Alpha/beta_knot_MTases"/>
</dbReference>
<evidence type="ECO:0000256" key="1">
    <source>
        <dbReference type="ARBA" id="ARBA00022603"/>
    </source>
</evidence>
<gene>
    <name evidence="4" type="ORF">HND93_28400</name>
</gene>
<organism evidence="4 5">
    <name type="scientific">Azospirillum oleiclasticum</name>
    <dbReference type="NCBI Taxonomy" id="2735135"/>
    <lineage>
        <taxon>Bacteria</taxon>
        <taxon>Pseudomonadati</taxon>
        <taxon>Pseudomonadota</taxon>
        <taxon>Alphaproteobacteria</taxon>
        <taxon>Rhodospirillales</taxon>
        <taxon>Azospirillaceae</taxon>
        <taxon>Azospirillum</taxon>
    </lineage>
</organism>
<dbReference type="InterPro" id="IPR029026">
    <property type="entry name" value="tRNA_m1G_MTases_N"/>
</dbReference>
<accession>A0ABX2TH04</accession>
<name>A0ABX2TH04_9PROT</name>
<dbReference type="PANTHER" id="PTHR43191">
    <property type="entry name" value="RRNA METHYLTRANSFERASE 3"/>
    <property type="match status" value="1"/>
</dbReference>
<dbReference type="Gene3D" id="3.40.1280.10">
    <property type="match status" value="1"/>
</dbReference>
<dbReference type="CDD" id="cd18095">
    <property type="entry name" value="SpoU-like_rRNA-MTase"/>
    <property type="match status" value="1"/>
</dbReference>
<protein>
    <submittedName>
        <fullName evidence="4">RNA methyltransferase</fullName>
    </submittedName>
</protein>